<feature type="transmembrane region" description="Helical" evidence="8">
    <location>
        <begin position="416"/>
        <end position="436"/>
    </location>
</feature>
<keyword evidence="3 8" id="KW-0812">Transmembrane</keyword>
<evidence type="ECO:0000313" key="9">
    <source>
        <dbReference type="EMBL" id="SZX77902.1"/>
    </source>
</evidence>
<gene>
    <name evidence="9" type="ORF">BQ4739_LOCUS18237</name>
</gene>
<evidence type="ECO:0008006" key="11">
    <source>
        <dbReference type="Google" id="ProtNLM"/>
    </source>
</evidence>
<evidence type="ECO:0000256" key="8">
    <source>
        <dbReference type="SAM" id="Phobius"/>
    </source>
</evidence>
<dbReference type="InterPro" id="IPR001898">
    <property type="entry name" value="SLC13A/DASS"/>
</dbReference>
<dbReference type="GO" id="GO:0009706">
    <property type="term" value="C:chloroplast inner membrane"/>
    <property type="evidence" value="ECO:0007669"/>
    <property type="project" value="UniProtKB-SubCell"/>
</dbReference>
<dbReference type="PIRSF" id="PIRSF002457">
    <property type="entry name" value="DASS"/>
    <property type="match status" value="1"/>
</dbReference>
<proteinExistence type="inferred from homology"/>
<dbReference type="EMBL" id="FNXT01001297">
    <property type="protein sequence ID" value="SZX77902.1"/>
    <property type="molecule type" value="Genomic_DNA"/>
</dbReference>
<sequence length="529" mass="55037">MVDQESSNGNGDGSSNGQDGAAPDSSIRQPLLPQNSLLSSSSNPSNIPPNWPDITLYKGAKLAPAAAAIAAGLALRYAVPVPEGLTDQAWSLLALFVTMVSGLVLAPLPTGAWAFLGATAGLLTHTLTFEQMFAAANNTVMWLVVVSFFLARGFEKTGLGERIANNLLTVCGSSSLQLALGLAAAEVLITPAMPSTTARAAGIFMPVIKSVSQAVGSMPGDESRKQLGAFLMQAQFQSSVHSSNFVMTAAAQNLLCLQMAASVGVSLGDPFMTWLAGSSVPVLLGVVLTPCVLYWLWPPAITSTPHAPAAAKARLQEMGPLSADEGVMIGAVTLAVGLWVFGGQLGVAPVTAAMCALGVLLASGVLSWQDCLQYTPAWDTLIWFTVLVSMAGGLQSLGVIDLFSGWAGGQLSGLDLPWPALFAGLHLLFFGMHYLFASQTAHVGALFAAFCSLMISAGVPPQLAAMSLAYNVNLFGSLTHYASGQAAVYFGAGYLKTEDVFLQGAACAVANLLLWGSVGMLWWKVLGWY</sequence>
<comment type="subcellular location">
    <subcellularLocation>
        <location evidence="1">Plastid</location>
        <location evidence="1">Chloroplast inner membrane</location>
        <topology evidence="1">Multi-pass membrane protein</topology>
    </subcellularLocation>
</comment>
<feature type="transmembrane region" description="Helical" evidence="8">
    <location>
        <begin position="443"/>
        <end position="463"/>
    </location>
</feature>
<feature type="transmembrane region" description="Helical" evidence="8">
    <location>
        <begin position="163"/>
        <end position="185"/>
    </location>
</feature>
<feature type="region of interest" description="Disordered" evidence="7">
    <location>
        <begin position="1"/>
        <end position="45"/>
    </location>
</feature>
<feature type="transmembrane region" description="Helical" evidence="8">
    <location>
        <begin position="380"/>
        <end position="404"/>
    </location>
</feature>
<name>A0A383WL07_TETOB</name>
<organism evidence="9 10">
    <name type="scientific">Tetradesmus obliquus</name>
    <name type="common">Green alga</name>
    <name type="synonym">Acutodesmus obliquus</name>
    <dbReference type="NCBI Taxonomy" id="3088"/>
    <lineage>
        <taxon>Eukaryota</taxon>
        <taxon>Viridiplantae</taxon>
        <taxon>Chlorophyta</taxon>
        <taxon>core chlorophytes</taxon>
        <taxon>Chlorophyceae</taxon>
        <taxon>CS clade</taxon>
        <taxon>Sphaeropleales</taxon>
        <taxon>Scenedesmaceae</taxon>
        <taxon>Tetradesmus</taxon>
    </lineage>
</organism>
<feature type="transmembrane region" description="Helical" evidence="8">
    <location>
        <begin position="347"/>
        <end position="368"/>
    </location>
</feature>
<feature type="compositionally biased region" description="Low complexity" evidence="7">
    <location>
        <begin position="30"/>
        <end position="45"/>
    </location>
</feature>
<dbReference type="PANTHER" id="PTHR42826">
    <property type="entry name" value="DICARBOXYLATE TRANSPORTER 2.1, CHLOROPLASTIC"/>
    <property type="match status" value="1"/>
</dbReference>
<dbReference type="InterPro" id="IPR030676">
    <property type="entry name" value="CitT-rel"/>
</dbReference>
<keyword evidence="5 8" id="KW-1133">Transmembrane helix</keyword>
<dbReference type="GO" id="GO:0015140">
    <property type="term" value="F:malate transmembrane transporter activity"/>
    <property type="evidence" value="ECO:0007669"/>
    <property type="project" value="UniProtKB-ARBA"/>
</dbReference>
<evidence type="ECO:0000256" key="5">
    <source>
        <dbReference type="ARBA" id="ARBA00022989"/>
    </source>
</evidence>
<dbReference type="STRING" id="3088.A0A383WL07"/>
<comment type="similarity">
    <text evidence="2">Belongs to the SLC13A/DASS transporter (TC 2.A.47) family. DIT1 subfamily.</text>
</comment>
<dbReference type="Proteomes" id="UP000256970">
    <property type="component" value="Unassembled WGS sequence"/>
</dbReference>
<protein>
    <recommendedName>
        <fullName evidence="11">Citrate transporter-like domain-containing protein</fullName>
    </recommendedName>
</protein>
<evidence type="ECO:0000256" key="6">
    <source>
        <dbReference type="ARBA" id="ARBA00023136"/>
    </source>
</evidence>
<evidence type="ECO:0000256" key="4">
    <source>
        <dbReference type="ARBA" id="ARBA00022780"/>
    </source>
</evidence>
<feature type="transmembrane region" description="Helical" evidence="8">
    <location>
        <begin position="132"/>
        <end position="151"/>
    </location>
</feature>
<feature type="transmembrane region" description="Helical" evidence="8">
    <location>
        <begin position="271"/>
        <end position="297"/>
    </location>
</feature>
<keyword evidence="6 8" id="KW-0472">Membrane</keyword>
<feature type="transmembrane region" description="Helical" evidence="8">
    <location>
        <begin position="62"/>
        <end position="79"/>
    </location>
</feature>
<keyword evidence="4" id="KW-0934">Plastid</keyword>
<feature type="compositionally biased region" description="Low complexity" evidence="7">
    <location>
        <begin position="1"/>
        <end position="20"/>
    </location>
</feature>
<keyword evidence="4" id="KW-1001">Plastid inner membrane</keyword>
<keyword evidence="10" id="KW-1185">Reference proteome</keyword>
<dbReference type="AlphaFoldDB" id="A0A383WL07"/>
<evidence type="ECO:0000256" key="7">
    <source>
        <dbReference type="SAM" id="MobiDB-lite"/>
    </source>
</evidence>
<reference evidence="9 10" key="1">
    <citation type="submission" date="2016-10" db="EMBL/GenBank/DDBJ databases">
        <authorList>
            <person name="Cai Z."/>
        </authorList>
    </citation>
    <scope>NUCLEOTIDE SEQUENCE [LARGE SCALE GENOMIC DNA]</scope>
</reference>
<accession>A0A383WL07</accession>
<feature type="transmembrane region" description="Helical" evidence="8">
    <location>
        <begin position="500"/>
        <end position="523"/>
    </location>
</feature>
<evidence type="ECO:0000256" key="1">
    <source>
        <dbReference type="ARBA" id="ARBA00004478"/>
    </source>
</evidence>
<evidence type="ECO:0000256" key="2">
    <source>
        <dbReference type="ARBA" id="ARBA00007349"/>
    </source>
</evidence>
<dbReference type="NCBIfam" id="TIGR00785">
    <property type="entry name" value="dass"/>
    <property type="match status" value="1"/>
</dbReference>
<evidence type="ECO:0000313" key="10">
    <source>
        <dbReference type="Proteomes" id="UP000256970"/>
    </source>
</evidence>
<feature type="transmembrane region" description="Helical" evidence="8">
    <location>
        <begin position="91"/>
        <end position="112"/>
    </location>
</feature>
<evidence type="ECO:0000256" key="3">
    <source>
        <dbReference type="ARBA" id="ARBA00022692"/>
    </source>
</evidence>
<dbReference type="Pfam" id="PF00939">
    <property type="entry name" value="Na_sulph_symp"/>
    <property type="match status" value="1"/>
</dbReference>